<proteinExistence type="predicted"/>
<organism evidence="1 2">
    <name type="scientific">Ceratodon purpureus</name>
    <name type="common">Fire moss</name>
    <name type="synonym">Dicranum purpureum</name>
    <dbReference type="NCBI Taxonomy" id="3225"/>
    <lineage>
        <taxon>Eukaryota</taxon>
        <taxon>Viridiplantae</taxon>
        <taxon>Streptophyta</taxon>
        <taxon>Embryophyta</taxon>
        <taxon>Bryophyta</taxon>
        <taxon>Bryophytina</taxon>
        <taxon>Bryopsida</taxon>
        <taxon>Dicranidae</taxon>
        <taxon>Pseudoditrichales</taxon>
        <taxon>Ditrichaceae</taxon>
        <taxon>Ceratodon</taxon>
    </lineage>
</organism>
<gene>
    <name evidence="1" type="ORF">KC19_1G193600</name>
</gene>
<comment type="caution">
    <text evidence="1">The sequence shown here is derived from an EMBL/GenBank/DDBJ whole genome shotgun (WGS) entry which is preliminary data.</text>
</comment>
<protein>
    <submittedName>
        <fullName evidence="1">Uncharacterized protein</fullName>
    </submittedName>
</protein>
<keyword evidence="2" id="KW-1185">Reference proteome</keyword>
<name>A0A8T0J967_CERPU</name>
<evidence type="ECO:0000313" key="2">
    <source>
        <dbReference type="Proteomes" id="UP000822688"/>
    </source>
</evidence>
<reference evidence="1" key="1">
    <citation type="submission" date="2020-06" db="EMBL/GenBank/DDBJ databases">
        <title>WGS assembly of Ceratodon purpureus strain R40.</title>
        <authorList>
            <person name="Carey S.B."/>
            <person name="Jenkins J."/>
            <person name="Shu S."/>
            <person name="Lovell J.T."/>
            <person name="Sreedasyam A."/>
            <person name="Maumus F."/>
            <person name="Tiley G.P."/>
            <person name="Fernandez-Pozo N."/>
            <person name="Barry K."/>
            <person name="Chen C."/>
            <person name="Wang M."/>
            <person name="Lipzen A."/>
            <person name="Daum C."/>
            <person name="Saski C.A."/>
            <person name="Payton A.C."/>
            <person name="Mcbreen J.C."/>
            <person name="Conrad R.E."/>
            <person name="Kollar L.M."/>
            <person name="Olsson S."/>
            <person name="Huttunen S."/>
            <person name="Landis J.B."/>
            <person name="Wickett N.J."/>
            <person name="Johnson M.G."/>
            <person name="Rensing S.A."/>
            <person name="Grimwood J."/>
            <person name="Schmutz J."/>
            <person name="Mcdaniel S.F."/>
        </authorList>
    </citation>
    <scope>NUCLEOTIDE SEQUENCE</scope>
    <source>
        <strain evidence="1">R40</strain>
    </source>
</reference>
<dbReference type="Proteomes" id="UP000822688">
    <property type="component" value="Chromosome 1"/>
</dbReference>
<dbReference type="EMBL" id="CM026421">
    <property type="protein sequence ID" value="KAG0591692.1"/>
    <property type="molecule type" value="Genomic_DNA"/>
</dbReference>
<accession>A0A8T0J967</accession>
<evidence type="ECO:0000313" key="1">
    <source>
        <dbReference type="EMBL" id="KAG0591692.1"/>
    </source>
</evidence>
<dbReference type="AlphaFoldDB" id="A0A8T0J967"/>
<sequence>MRSETRFCRCSFSFFVSSVLAHFQGQSTLVPFKQSSLLPPNQDDYGKKSKEEEMLARYERHVPSSMDAHTIWSAQCWPHVPPCYALIDPTPVHYQRHCCIQYLVSLWVISKINL</sequence>